<dbReference type="InterPro" id="IPR015088">
    <property type="entry name" value="Znf_DNA-dir_DNA_pol_B_alpha"/>
</dbReference>
<dbReference type="GO" id="GO:0003887">
    <property type="term" value="F:DNA-directed DNA polymerase activity"/>
    <property type="evidence" value="ECO:0007669"/>
    <property type="project" value="InterPro"/>
</dbReference>
<accession>A0A7R9JJ49</accession>
<reference evidence="2" key="1">
    <citation type="submission" date="2020-11" db="EMBL/GenBank/DDBJ databases">
        <authorList>
            <person name="Tran Van P."/>
        </authorList>
    </citation>
    <scope>NUCLEOTIDE SEQUENCE</scope>
</reference>
<dbReference type="InterPro" id="IPR038256">
    <property type="entry name" value="Pol_alpha_znc_sf"/>
</dbReference>
<dbReference type="SUPFAM" id="SSF90234">
    <property type="entry name" value="Zinc finger domain of DNA polymerase-alpha"/>
    <property type="match status" value="1"/>
</dbReference>
<dbReference type="GO" id="GO:0006260">
    <property type="term" value="P:DNA replication"/>
    <property type="evidence" value="ECO:0007669"/>
    <property type="project" value="InterPro"/>
</dbReference>
<protein>
    <submittedName>
        <fullName evidence="2">(California timema) hypothetical protein</fullName>
    </submittedName>
</protein>
<dbReference type="Pfam" id="PF08996">
    <property type="entry name" value="zf-DNA_Pol"/>
    <property type="match status" value="1"/>
</dbReference>
<feature type="domain" description="Zinc finger DNA-directed DNA polymerase family B alpha" evidence="1">
    <location>
        <begin position="3"/>
        <end position="41"/>
    </location>
</feature>
<name>A0A7R9JJ49_TIMCA</name>
<evidence type="ECO:0000259" key="1">
    <source>
        <dbReference type="Pfam" id="PF08996"/>
    </source>
</evidence>
<sequence>MRNWLICEDPGCTNRIRRVPLHFSRNYPICTQCEKGVMFKEPYQSFLNNISEFRILESLPVKLNFIEDMNADKLVQNSGAWHKSFVKFSNLKLERDEIL</sequence>
<dbReference type="AlphaFoldDB" id="A0A7R9JJ49"/>
<evidence type="ECO:0000313" key="2">
    <source>
        <dbReference type="EMBL" id="CAD7580273.1"/>
    </source>
</evidence>
<proteinExistence type="predicted"/>
<gene>
    <name evidence="2" type="ORF">TCMB3V08_LOCUS12806</name>
</gene>
<dbReference type="EMBL" id="OE198304">
    <property type="protein sequence ID" value="CAD7580273.1"/>
    <property type="molecule type" value="Genomic_DNA"/>
</dbReference>
<dbReference type="Gene3D" id="1.10.3200.20">
    <property type="entry name" value="DNA Polymerase alpha, zinc finger"/>
    <property type="match status" value="1"/>
</dbReference>
<organism evidence="2">
    <name type="scientific">Timema californicum</name>
    <name type="common">California timema</name>
    <name type="synonym">Walking stick</name>
    <dbReference type="NCBI Taxonomy" id="61474"/>
    <lineage>
        <taxon>Eukaryota</taxon>
        <taxon>Metazoa</taxon>
        <taxon>Ecdysozoa</taxon>
        <taxon>Arthropoda</taxon>
        <taxon>Hexapoda</taxon>
        <taxon>Insecta</taxon>
        <taxon>Pterygota</taxon>
        <taxon>Neoptera</taxon>
        <taxon>Polyneoptera</taxon>
        <taxon>Phasmatodea</taxon>
        <taxon>Timematodea</taxon>
        <taxon>Timematoidea</taxon>
        <taxon>Timematidae</taxon>
        <taxon>Timema</taxon>
    </lineage>
</organism>